<organism evidence="1">
    <name type="scientific">Siphoviridae sp. ctylc9</name>
    <dbReference type="NCBI Taxonomy" id="2827977"/>
    <lineage>
        <taxon>Viruses</taxon>
        <taxon>Duplodnaviria</taxon>
        <taxon>Heunggongvirae</taxon>
        <taxon>Uroviricota</taxon>
        <taxon>Caudoviricetes</taxon>
    </lineage>
</organism>
<evidence type="ECO:0000313" key="1">
    <source>
        <dbReference type="EMBL" id="DAF47321.1"/>
    </source>
</evidence>
<reference evidence="1" key="1">
    <citation type="journal article" date="2021" name="Proc. Natl. Acad. Sci. U.S.A.">
        <title>A Catalog of Tens of Thousands of Viruses from Human Metagenomes Reveals Hidden Associations with Chronic Diseases.</title>
        <authorList>
            <person name="Tisza M.J."/>
            <person name="Buck C.B."/>
        </authorList>
    </citation>
    <scope>NUCLEOTIDE SEQUENCE</scope>
    <source>
        <strain evidence="1">Ctylc9</strain>
    </source>
</reference>
<accession>A0A8S5S8M6</accession>
<name>A0A8S5S8M6_9CAUD</name>
<protein>
    <submittedName>
        <fullName evidence="1">Tail connector protein</fullName>
    </submittedName>
</protein>
<proteinExistence type="predicted"/>
<dbReference type="EMBL" id="BK032554">
    <property type="protein sequence ID" value="DAF47321.1"/>
    <property type="molecule type" value="Genomic_DNA"/>
</dbReference>
<sequence length="102" mass="11480">MAETSNIDKIIKDLGPNYSKEDNEVLNEILEEVSSIASDISNRQKNDEKLFPYIKKAVKAIYLSRGAEGLTSRGEGSISSSYEDIMEKLRNDIIKSGLRRIK</sequence>